<evidence type="ECO:0000313" key="13">
    <source>
        <dbReference type="RefSeq" id="XP_010434020.1"/>
    </source>
</evidence>
<keyword evidence="3 9" id="KW-0853">WD repeat</keyword>
<dbReference type="InterPro" id="IPR001680">
    <property type="entry name" value="WD40_rpt"/>
</dbReference>
<dbReference type="InterPro" id="IPR033010">
    <property type="entry name" value="Cdc20/Fizzy"/>
</dbReference>
<organism evidence="12 13">
    <name type="scientific">Camelina sativa</name>
    <name type="common">False flax</name>
    <name type="synonym">Myagrum sativum</name>
    <dbReference type="NCBI Taxonomy" id="90675"/>
    <lineage>
        <taxon>Eukaryota</taxon>
        <taxon>Viridiplantae</taxon>
        <taxon>Streptophyta</taxon>
        <taxon>Embryophyta</taxon>
        <taxon>Tracheophyta</taxon>
        <taxon>Spermatophyta</taxon>
        <taxon>Magnoliopsida</taxon>
        <taxon>eudicotyledons</taxon>
        <taxon>Gunneridae</taxon>
        <taxon>Pentapetalae</taxon>
        <taxon>rosids</taxon>
        <taxon>malvids</taxon>
        <taxon>Brassicales</taxon>
        <taxon>Brassicaceae</taxon>
        <taxon>Camelineae</taxon>
        <taxon>Camelina</taxon>
    </lineage>
</organism>
<evidence type="ECO:0000259" key="11">
    <source>
        <dbReference type="Pfam" id="PF24807"/>
    </source>
</evidence>
<feature type="repeat" description="WD" evidence="9">
    <location>
        <begin position="418"/>
        <end position="451"/>
    </location>
</feature>
<dbReference type="PROSITE" id="PS50082">
    <property type="entry name" value="WD_REPEATS_2"/>
    <property type="match status" value="2"/>
</dbReference>
<comment type="similarity">
    <text evidence="2">Belongs to the WD repeat CDC20/Fizzy family.</text>
</comment>
<dbReference type="RefSeq" id="XP_010434020.1">
    <property type="nucleotide sequence ID" value="XM_010435718.1"/>
</dbReference>
<feature type="repeat" description="WD" evidence="9">
    <location>
        <begin position="288"/>
        <end position="329"/>
    </location>
</feature>
<proteinExistence type="inferred from homology"/>
<dbReference type="GeneID" id="104718057"/>
<feature type="region of interest" description="Disordered" evidence="10">
    <location>
        <begin position="456"/>
        <end position="475"/>
    </location>
</feature>
<dbReference type="PANTHER" id="PTHR19918">
    <property type="entry name" value="CELL DIVISION CYCLE 20 CDC20 FIZZY -RELATED"/>
    <property type="match status" value="1"/>
</dbReference>
<evidence type="ECO:0000256" key="1">
    <source>
        <dbReference type="ARBA" id="ARBA00004906"/>
    </source>
</evidence>
<dbReference type="PANTHER" id="PTHR19918:SF1">
    <property type="entry name" value="FIZZY-RELATED PROTEIN HOMOLOG"/>
    <property type="match status" value="1"/>
</dbReference>
<feature type="domain" description="CDC20/Fizzy WD40" evidence="11">
    <location>
        <begin position="160"/>
        <end position="449"/>
    </location>
</feature>
<name>A0ABM0U0E7_CAMSA</name>
<accession>A0ABM0U0E7</accession>
<comment type="pathway">
    <text evidence="1">Protein modification; protein ubiquitination.</text>
</comment>
<keyword evidence="6" id="KW-0498">Mitosis</keyword>
<dbReference type="InterPro" id="IPR019775">
    <property type="entry name" value="WD40_repeat_CS"/>
</dbReference>
<keyword evidence="8" id="KW-0131">Cell cycle</keyword>
<evidence type="ECO:0000256" key="4">
    <source>
        <dbReference type="ARBA" id="ARBA00022618"/>
    </source>
</evidence>
<evidence type="ECO:0000256" key="2">
    <source>
        <dbReference type="ARBA" id="ARBA00006445"/>
    </source>
</evidence>
<dbReference type="InterPro" id="IPR036322">
    <property type="entry name" value="WD40_repeat_dom_sf"/>
</dbReference>
<evidence type="ECO:0000313" key="12">
    <source>
        <dbReference type="Proteomes" id="UP000694864"/>
    </source>
</evidence>
<keyword evidence="12" id="KW-1185">Reference proteome</keyword>
<keyword evidence="7" id="KW-0833">Ubl conjugation pathway</keyword>
<feature type="compositionally biased region" description="Polar residues" evidence="10">
    <location>
        <begin position="14"/>
        <end position="25"/>
    </location>
</feature>
<gene>
    <name evidence="13" type="primary">LOC104718057</name>
</gene>
<dbReference type="PROSITE" id="PS50294">
    <property type="entry name" value="WD_REPEATS_REGION"/>
    <property type="match status" value="2"/>
</dbReference>
<evidence type="ECO:0000256" key="6">
    <source>
        <dbReference type="ARBA" id="ARBA00022776"/>
    </source>
</evidence>
<dbReference type="InterPro" id="IPR015943">
    <property type="entry name" value="WD40/YVTN_repeat-like_dom_sf"/>
</dbReference>
<dbReference type="SMART" id="SM00320">
    <property type="entry name" value="WD40"/>
    <property type="match status" value="5"/>
</dbReference>
<dbReference type="Gene3D" id="2.130.10.10">
    <property type="entry name" value="YVTN repeat-like/Quinoprotein amine dehydrogenase"/>
    <property type="match status" value="1"/>
</dbReference>
<dbReference type="InterPro" id="IPR056150">
    <property type="entry name" value="WD40_CDC20-Fz"/>
</dbReference>
<evidence type="ECO:0000256" key="9">
    <source>
        <dbReference type="PROSITE-ProRule" id="PRU00221"/>
    </source>
</evidence>
<sequence length="475" mass="52421">MEEDESTPEKKIDSQLNLPPSMNRPTVSLESRINRLIDSNHYHSPSKPIYSDRFIPSRSGSNFALFDLASSSPKKKDGKEDAAGSYASLLKTALFGPVTPEKSDVVNGFSPSRNIFRFKTETQRSLDLYSPFCSDDAPPGVSPSPVKSPRKILRSPYKVLDAPALQDDFYLNLVDWSAQNVLAVGLGNCVYLWNACSSKVTKLCDLGVDDSVCSVGWSLRGTYLAIGTSSGKVQIWDAVRCKSIRTMEGHRLRVGALAWSSSLLSSGSRDKSILHRDIRSQEDPVSKLKGHKSEVCGLKWSFDYRELASGGNDNKLFVWNQHSTQPVLKYCEHAAAVKAIAWSPHVYGLLASGGGTADRCIRFWNTTTNTHLSCVDTNSQVCNLMWSKNVNELVSTHGYSQNQIVVWKYPTMSKLATLTGHTFRVLYLAASPDGQTIVTGAGDETLRFWNVFPSPKSQNRESEIGASSFGRTTIR</sequence>
<evidence type="ECO:0000256" key="7">
    <source>
        <dbReference type="ARBA" id="ARBA00022786"/>
    </source>
</evidence>
<evidence type="ECO:0000256" key="8">
    <source>
        <dbReference type="ARBA" id="ARBA00023306"/>
    </source>
</evidence>
<reference evidence="12" key="1">
    <citation type="journal article" date="2014" name="Nat. Commun.">
        <title>The emerging biofuel crop Camelina sativa retains a highly undifferentiated hexaploid genome structure.</title>
        <authorList>
            <person name="Kagale S."/>
            <person name="Koh C."/>
            <person name="Nixon J."/>
            <person name="Bollina V."/>
            <person name="Clarke W.E."/>
            <person name="Tuteja R."/>
            <person name="Spillane C."/>
            <person name="Robinson S.J."/>
            <person name="Links M.G."/>
            <person name="Clarke C."/>
            <person name="Higgins E.E."/>
            <person name="Huebert T."/>
            <person name="Sharpe A.G."/>
            <person name="Parkin I.A."/>
        </authorList>
    </citation>
    <scope>NUCLEOTIDE SEQUENCE [LARGE SCALE GENOMIC DNA]</scope>
    <source>
        <strain evidence="12">cv. DH55</strain>
    </source>
</reference>
<evidence type="ECO:0000256" key="3">
    <source>
        <dbReference type="ARBA" id="ARBA00022574"/>
    </source>
</evidence>
<dbReference type="Pfam" id="PF24807">
    <property type="entry name" value="WD40_CDC20-Fz"/>
    <property type="match status" value="1"/>
</dbReference>
<reference evidence="13" key="2">
    <citation type="submission" date="2025-08" db="UniProtKB">
        <authorList>
            <consortium name="RefSeq"/>
        </authorList>
    </citation>
    <scope>IDENTIFICATION</scope>
    <source>
        <tissue evidence="13">Leaf</tissue>
    </source>
</reference>
<protein>
    <submittedName>
        <fullName evidence="13">Protein FIZZY-RELATED 1-like</fullName>
    </submittedName>
</protein>
<dbReference type="SUPFAM" id="SSF50978">
    <property type="entry name" value="WD40 repeat-like"/>
    <property type="match status" value="1"/>
</dbReference>
<evidence type="ECO:0000256" key="10">
    <source>
        <dbReference type="SAM" id="MobiDB-lite"/>
    </source>
</evidence>
<dbReference type="Proteomes" id="UP000694864">
    <property type="component" value="Chromosome 2"/>
</dbReference>
<evidence type="ECO:0000256" key="5">
    <source>
        <dbReference type="ARBA" id="ARBA00022737"/>
    </source>
</evidence>
<keyword evidence="5" id="KW-0677">Repeat</keyword>
<dbReference type="PROSITE" id="PS00678">
    <property type="entry name" value="WD_REPEATS_1"/>
    <property type="match status" value="1"/>
</dbReference>
<keyword evidence="4" id="KW-0132">Cell division</keyword>
<feature type="region of interest" description="Disordered" evidence="10">
    <location>
        <begin position="1"/>
        <end position="25"/>
    </location>
</feature>